<evidence type="ECO:0000313" key="2">
    <source>
        <dbReference type="EMBL" id="VFU21700.1"/>
    </source>
</evidence>
<proteinExistence type="predicted"/>
<keyword evidence="1" id="KW-0472">Membrane</keyword>
<keyword evidence="1" id="KW-0812">Transmembrane</keyword>
<gene>
    <name evidence="2" type="ORF">SVIM_LOCUS16125</name>
</gene>
<protein>
    <submittedName>
        <fullName evidence="2">Uncharacterized protein</fullName>
    </submittedName>
</protein>
<organism evidence="2">
    <name type="scientific">Salix viminalis</name>
    <name type="common">Common osier</name>
    <name type="synonym">Basket willow</name>
    <dbReference type="NCBI Taxonomy" id="40686"/>
    <lineage>
        <taxon>Eukaryota</taxon>
        <taxon>Viridiplantae</taxon>
        <taxon>Streptophyta</taxon>
        <taxon>Embryophyta</taxon>
        <taxon>Tracheophyta</taxon>
        <taxon>Spermatophyta</taxon>
        <taxon>Magnoliopsida</taxon>
        <taxon>eudicotyledons</taxon>
        <taxon>Gunneridae</taxon>
        <taxon>Pentapetalae</taxon>
        <taxon>rosids</taxon>
        <taxon>fabids</taxon>
        <taxon>Malpighiales</taxon>
        <taxon>Salicaceae</taxon>
        <taxon>Saliceae</taxon>
        <taxon>Salix</taxon>
    </lineage>
</organism>
<feature type="transmembrane region" description="Helical" evidence="1">
    <location>
        <begin position="52"/>
        <end position="70"/>
    </location>
</feature>
<name>A0A6N2K2H5_SALVM</name>
<evidence type="ECO:0000256" key="1">
    <source>
        <dbReference type="SAM" id="Phobius"/>
    </source>
</evidence>
<dbReference type="EMBL" id="CAADRP010000014">
    <property type="protein sequence ID" value="VFU21700.1"/>
    <property type="molecule type" value="Genomic_DNA"/>
</dbReference>
<dbReference type="AlphaFoldDB" id="A0A6N2K2H5"/>
<keyword evidence="1" id="KW-1133">Transmembrane helix</keyword>
<accession>A0A6N2K2H5</accession>
<sequence>MAMIFAGEALLTWLFIFAVLIAPGMVTSQKLGIFLSLSFNVWSLPFASFMSRSHHIWPTAFGMVYVLTGIKIKIRGGGN</sequence>
<reference evidence="2" key="1">
    <citation type="submission" date="2019-03" db="EMBL/GenBank/DDBJ databases">
        <authorList>
            <person name="Mank J."/>
            <person name="Almeida P."/>
        </authorList>
    </citation>
    <scope>NUCLEOTIDE SEQUENCE</scope>
    <source>
        <strain evidence="2">78183</strain>
    </source>
</reference>